<keyword evidence="6 7" id="KW-0472">Membrane</keyword>
<feature type="transmembrane region" description="Helical" evidence="7">
    <location>
        <begin position="12"/>
        <end position="34"/>
    </location>
</feature>
<evidence type="ECO:0000256" key="4">
    <source>
        <dbReference type="ARBA" id="ARBA00022692"/>
    </source>
</evidence>
<reference evidence="8 9" key="1">
    <citation type="submission" date="2024-02" db="EMBL/GenBank/DDBJ databases">
        <title>The Genome Sequence of Enterococcus sp. DIV0159.</title>
        <authorList>
            <person name="Earl A."/>
            <person name="Manson A."/>
            <person name="Gilmore M."/>
            <person name="Sanders J."/>
            <person name="Shea T."/>
            <person name="Howe W."/>
            <person name="Livny J."/>
            <person name="Cuomo C."/>
            <person name="Neafsey D."/>
            <person name="Birren B."/>
        </authorList>
    </citation>
    <scope>NUCLEOTIDE SEQUENCE [LARGE SCALE GENOMIC DNA]</scope>
    <source>
        <strain evidence="8 9">665A</strain>
    </source>
</reference>
<proteinExistence type="predicted"/>
<evidence type="ECO:0000256" key="2">
    <source>
        <dbReference type="ARBA" id="ARBA00022448"/>
    </source>
</evidence>
<feature type="transmembrane region" description="Helical" evidence="7">
    <location>
        <begin position="90"/>
        <end position="113"/>
    </location>
</feature>
<dbReference type="PIRSF" id="PIRSF006060">
    <property type="entry name" value="AA_transporter"/>
    <property type="match status" value="1"/>
</dbReference>
<dbReference type="RefSeq" id="WP_347298839.1">
    <property type="nucleotide sequence ID" value="NZ_JAFREL020000001.1"/>
</dbReference>
<keyword evidence="9" id="KW-1185">Reference proteome</keyword>
<evidence type="ECO:0000313" key="9">
    <source>
        <dbReference type="Proteomes" id="UP000664357"/>
    </source>
</evidence>
<evidence type="ECO:0000256" key="5">
    <source>
        <dbReference type="ARBA" id="ARBA00022989"/>
    </source>
</evidence>
<organism evidence="8 9">
    <name type="scientific">Candidatus Enterococcus ferrettii</name>
    <dbReference type="NCBI Taxonomy" id="2815324"/>
    <lineage>
        <taxon>Bacteria</taxon>
        <taxon>Bacillati</taxon>
        <taxon>Bacillota</taxon>
        <taxon>Bacilli</taxon>
        <taxon>Lactobacillales</taxon>
        <taxon>Enterococcaceae</taxon>
        <taxon>Enterococcus</taxon>
    </lineage>
</organism>
<dbReference type="EMBL" id="JAFREL020000001">
    <property type="protein sequence ID" value="MEO1770100.1"/>
    <property type="molecule type" value="Genomic_DNA"/>
</dbReference>
<feature type="transmembrane region" description="Helical" evidence="7">
    <location>
        <begin position="470"/>
        <end position="488"/>
    </location>
</feature>
<dbReference type="PANTHER" id="PTHR42770:SF15">
    <property type="entry name" value="GLUTAMATE_GAMMA-AMINOBUTYRATE ANTIPORTER-RELATED"/>
    <property type="match status" value="1"/>
</dbReference>
<gene>
    <name evidence="8" type="ORF">JZO67_002051</name>
</gene>
<dbReference type="Pfam" id="PF13520">
    <property type="entry name" value="AA_permease_2"/>
    <property type="match status" value="1"/>
</dbReference>
<dbReference type="InterPro" id="IPR050367">
    <property type="entry name" value="APC_superfamily"/>
</dbReference>
<dbReference type="PANTHER" id="PTHR42770">
    <property type="entry name" value="AMINO ACID TRANSPORTER-RELATED"/>
    <property type="match status" value="1"/>
</dbReference>
<protein>
    <recommendedName>
        <fullName evidence="10">Amino acid permease</fullName>
    </recommendedName>
</protein>
<evidence type="ECO:0000256" key="1">
    <source>
        <dbReference type="ARBA" id="ARBA00004651"/>
    </source>
</evidence>
<evidence type="ECO:0000313" key="8">
    <source>
        <dbReference type="EMBL" id="MEO1770100.1"/>
    </source>
</evidence>
<dbReference type="InterPro" id="IPR002293">
    <property type="entry name" value="AA/rel_permease1"/>
</dbReference>
<comment type="subcellular location">
    <subcellularLocation>
        <location evidence="1">Cell membrane</location>
        <topology evidence="1">Multi-pass membrane protein</topology>
    </subcellularLocation>
</comment>
<feature type="transmembrane region" description="Helical" evidence="7">
    <location>
        <begin position="317"/>
        <end position="341"/>
    </location>
</feature>
<sequence length="497" mass="56206">MREKLQKNVSLSNLILIITTTVYSFSSMTTAFFMLGSRSLIWFFISAACYFIPYALIVAQYTKKYAQRSGSIYDWLKDSLSPKAAFVTAFLWYCSYFIWMISLFMKLLIPLSLLLFGQDLTGKIDWLGLPPRIWLAFFAVLAVFLLTSLINRGFQTILSFLKLSSYAMIGLLLLSLCSNLTLILLQPNQVAANISQSLHTPSFFAGTNEHFLSQLPFFIFSITAFGGLDTVASLADRTKKSRTRFPKAIVYSAGLIFLLYFGGIILWSAAANLEQLRSGDQMHLGNLMYGLIGSTAHSLGEALQLNSNQSQLLYQLYIRYTAFTMFVSYISLLSSIIYGPLKSLIQGTPKELWPQKLTRLNKQQMPAKALWVQSLLLAVCISVLSMNHSFVADLFNQLTYMTNVSRALPYFIVAMSFPFFLQKGMVQPDELLIRRKKINYTLSFSVCACIFLAIAFQVYEPLKVGNYLNFLTLIVGPLIFGGLASWIYQRFERKQIA</sequence>
<feature type="transmembrane region" description="Helical" evidence="7">
    <location>
        <begin position="40"/>
        <end position="59"/>
    </location>
</feature>
<feature type="transmembrane region" description="Helical" evidence="7">
    <location>
        <begin position="248"/>
        <end position="270"/>
    </location>
</feature>
<feature type="transmembrane region" description="Helical" evidence="7">
    <location>
        <begin position="163"/>
        <end position="185"/>
    </location>
</feature>
<dbReference type="Proteomes" id="UP000664357">
    <property type="component" value="Unassembled WGS sequence"/>
</dbReference>
<evidence type="ECO:0008006" key="10">
    <source>
        <dbReference type="Google" id="ProtNLM"/>
    </source>
</evidence>
<name>A0ABV0ENA7_9ENTE</name>
<feature type="transmembrane region" description="Helical" evidence="7">
    <location>
        <begin position="217"/>
        <end position="236"/>
    </location>
</feature>
<keyword evidence="4 7" id="KW-0812">Transmembrane</keyword>
<keyword evidence="3" id="KW-1003">Cell membrane</keyword>
<evidence type="ECO:0000256" key="3">
    <source>
        <dbReference type="ARBA" id="ARBA00022475"/>
    </source>
</evidence>
<dbReference type="Gene3D" id="1.20.1740.10">
    <property type="entry name" value="Amino acid/polyamine transporter I"/>
    <property type="match status" value="1"/>
</dbReference>
<feature type="transmembrane region" description="Helical" evidence="7">
    <location>
        <begin position="438"/>
        <end position="458"/>
    </location>
</feature>
<accession>A0ABV0ENA7</accession>
<feature type="transmembrane region" description="Helical" evidence="7">
    <location>
        <begin position="407"/>
        <end position="426"/>
    </location>
</feature>
<keyword evidence="2" id="KW-0813">Transport</keyword>
<feature type="transmembrane region" description="Helical" evidence="7">
    <location>
        <begin position="369"/>
        <end position="387"/>
    </location>
</feature>
<evidence type="ECO:0000256" key="7">
    <source>
        <dbReference type="SAM" id="Phobius"/>
    </source>
</evidence>
<evidence type="ECO:0000256" key="6">
    <source>
        <dbReference type="ARBA" id="ARBA00023136"/>
    </source>
</evidence>
<comment type="caution">
    <text evidence="8">The sequence shown here is derived from an EMBL/GenBank/DDBJ whole genome shotgun (WGS) entry which is preliminary data.</text>
</comment>
<feature type="transmembrane region" description="Helical" evidence="7">
    <location>
        <begin position="133"/>
        <end position="151"/>
    </location>
</feature>
<keyword evidence="5 7" id="KW-1133">Transmembrane helix</keyword>